<dbReference type="InterPro" id="IPR013118">
    <property type="entry name" value="Mannitol_DH_C"/>
</dbReference>
<dbReference type="Gene3D" id="1.10.1040.10">
    <property type="entry name" value="N-(1-d-carboxylethyl)-l-norvaline Dehydrogenase, domain 2"/>
    <property type="match status" value="1"/>
</dbReference>
<dbReference type="PANTHER" id="PTHR43362">
    <property type="entry name" value="MANNITOL DEHYDROGENASE DSF1-RELATED"/>
    <property type="match status" value="1"/>
</dbReference>
<accession>A0A1H0A0S7</accession>
<feature type="domain" description="Mannitol dehydrogenase C-terminal" evidence="4">
    <location>
        <begin position="317"/>
        <end position="471"/>
    </location>
</feature>
<dbReference type="InterPro" id="IPR013131">
    <property type="entry name" value="Mannitol_DH_N"/>
</dbReference>
<feature type="domain" description="Mannitol dehydrogenase N-terminal" evidence="3">
    <location>
        <begin position="38"/>
        <end position="303"/>
    </location>
</feature>
<evidence type="ECO:0000259" key="3">
    <source>
        <dbReference type="Pfam" id="PF01232"/>
    </source>
</evidence>
<dbReference type="SUPFAM" id="SSF48179">
    <property type="entry name" value="6-phosphogluconate dehydrogenase C-terminal domain-like"/>
    <property type="match status" value="1"/>
</dbReference>
<evidence type="ECO:0000313" key="5">
    <source>
        <dbReference type="EMBL" id="SDN26987.1"/>
    </source>
</evidence>
<dbReference type="Proteomes" id="UP000199671">
    <property type="component" value="Unassembled WGS sequence"/>
</dbReference>
<sequence length="537" mass="57494">MKLTIEGLQDRDAFRDAGVITPGFDVAAMQDAGRRRPRWLHLGAGNIFRVFLARIADDLIAAGHHWPITAVVTTDPAGFNARLGAHDLLTLGVTLNPDGGRDLRAIAGVCEALVTRREGDLARLFALAADPEVTLVSLTITEKGYAVHDGAGRLLPELADAVATDPHGYQSHAMAVLAALLLTRYEAGGAPITLMSCDNFSHNGDRLREAITVVARGWVQAGSASESFLAWLADPTRVAFPITVIDKITPRPSPAVSDDLARLGFTDMALATRGRTAMAGFVNAEPTEYLIIEDAFAADRPSFEQAGAHVVAREVCDKFENMKVTTCLNPLHTALAVSGCLLRMPTIDAEMRDPALEALVSRLGWDEGLPVVSDPGVVAPADFLTEVLGTRFTNPYLPDDPARIAMDTSQKLPIRFGQTLLRYRERGLDLGGLTAIPLVIALWCRYLTGIADDGAPFTPSSDPRYEELHAHVAGLSLGGSSDAAAIHAALRPILSDPTLFALDLYTTPLAVKIETLLARLLAGPGAVRTTIEEEMLP</sequence>
<comment type="catalytic activity">
    <reaction evidence="2">
        <text>D-mannitol 1-phosphate + NAD(+) = beta-D-fructose 6-phosphate + NADH + H(+)</text>
        <dbReference type="Rhea" id="RHEA:19661"/>
        <dbReference type="ChEBI" id="CHEBI:15378"/>
        <dbReference type="ChEBI" id="CHEBI:57540"/>
        <dbReference type="ChEBI" id="CHEBI:57634"/>
        <dbReference type="ChEBI" id="CHEBI:57945"/>
        <dbReference type="ChEBI" id="CHEBI:61381"/>
        <dbReference type="EC" id="1.1.1.17"/>
    </reaction>
</comment>
<dbReference type="PANTHER" id="PTHR43362:SF1">
    <property type="entry name" value="MANNITOL DEHYDROGENASE 2-RELATED"/>
    <property type="match status" value="1"/>
</dbReference>
<dbReference type="EMBL" id="FNHU01000021">
    <property type="protein sequence ID" value="SDN26987.1"/>
    <property type="molecule type" value="Genomic_DNA"/>
</dbReference>
<gene>
    <name evidence="5" type="ORF">SAMN04487766_1219</name>
</gene>
<protein>
    <submittedName>
        <fullName evidence="5">Fructuronate reductase</fullName>
    </submittedName>
</protein>
<dbReference type="OrthoDB" id="271711at2"/>
<name>A0A1H0A0S7_9ACTO</name>
<dbReference type="RefSeq" id="WP_092612937.1">
    <property type="nucleotide sequence ID" value="NZ_FNHU01000021.1"/>
</dbReference>
<dbReference type="InterPro" id="IPR013328">
    <property type="entry name" value="6PGD_dom2"/>
</dbReference>
<dbReference type="Gene3D" id="3.40.50.720">
    <property type="entry name" value="NAD(P)-binding Rossmann-like Domain"/>
    <property type="match status" value="1"/>
</dbReference>
<keyword evidence="1" id="KW-0560">Oxidoreductase</keyword>
<reference evidence="5 6" key="1">
    <citation type="submission" date="2016-10" db="EMBL/GenBank/DDBJ databases">
        <authorList>
            <person name="de Groot N.N."/>
        </authorList>
    </citation>
    <scope>NUCLEOTIDE SEQUENCE [LARGE SCALE GENOMIC DNA]</scope>
    <source>
        <strain evidence="5 6">KPR-7B</strain>
    </source>
</reference>
<dbReference type="InterPro" id="IPR050988">
    <property type="entry name" value="Mannitol_DH/Oxidoreductase"/>
</dbReference>
<dbReference type="GO" id="GO:0008926">
    <property type="term" value="F:mannitol-1-phosphate 5-dehydrogenase activity"/>
    <property type="evidence" value="ECO:0007669"/>
    <property type="project" value="UniProtKB-EC"/>
</dbReference>
<evidence type="ECO:0000313" key="6">
    <source>
        <dbReference type="Proteomes" id="UP000199671"/>
    </source>
</evidence>
<proteinExistence type="predicted"/>
<evidence type="ECO:0000256" key="1">
    <source>
        <dbReference type="ARBA" id="ARBA00023002"/>
    </source>
</evidence>
<dbReference type="Pfam" id="PF01232">
    <property type="entry name" value="Mannitol_dh"/>
    <property type="match status" value="1"/>
</dbReference>
<dbReference type="Pfam" id="PF08125">
    <property type="entry name" value="Mannitol_dh_C"/>
    <property type="match status" value="1"/>
</dbReference>
<evidence type="ECO:0000259" key="4">
    <source>
        <dbReference type="Pfam" id="PF08125"/>
    </source>
</evidence>
<dbReference type="AlphaFoldDB" id="A0A1H0A0S7"/>
<dbReference type="SUPFAM" id="SSF51735">
    <property type="entry name" value="NAD(P)-binding Rossmann-fold domains"/>
    <property type="match status" value="1"/>
</dbReference>
<dbReference type="InterPro" id="IPR036291">
    <property type="entry name" value="NAD(P)-bd_dom_sf"/>
</dbReference>
<organism evidence="5 6">
    <name type="scientific">Actinomyces ruminicola</name>
    <dbReference type="NCBI Taxonomy" id="332524"/>
    <lineage>
        <taxon>Bacteria</taxon>
        <taxon>Bacillati</taxon>
        <taxon>Actinomycetota</taxon>
        <taxon>Actinomycetes</taxon>
        <taxon>Actinomycetales</taxon>
        <taxon>Actinomycetaceae</taxon>
        <taxon>Actinomyces</taxon>
    </lineage>
</organism>
<dbReference type="InterPro" id="IPR008927">
    <property type="entry name" value="6-PGluconate_DH-like_C_sf"/>
</dbReference>
<evidence type="ECO:0000256" key="2">
    <source>
        <dbReference type="ARBA" id="ARBA00048615"/>
    </source>
</evidence>